<dbReference type="InterPro" id="IPR037185">
    <property type="entry name" value="EmrE-like"/>
</dbReference>
<dbReference type="EMBL" id="CP040058">
    <property type="protein sequence ID" value="QCP36876.1"/>
    <property type="molecule type" value="Genomic_DNA"/>
</dbReference>
<dbReference type="SUPFAM" id="SSF103481">
    <property type="entry name" value="Multidrug resistance efflux transporter EmrE"/>
    <property type="match status" value="1"/>
</dbReference>
<evidence type="ECO:0000313" key="1">
    <source>
        <dbReference type="EMBL" id="QCP36876.1"/>
    </source>
</evidence>
<dbReference type="AlphaFoldDB" id="A0A4P8IHF6"/>
<sequence length="47" mass="4919">MYSSVESLTAAVLSFCLLGQSFGVYDLLGMGFIMGGVTTLVVLGKEI</sequence>
<accession>A0A4P8IHF6</accession>
<dbReference type="KEGG" id="arf:AR1Y2_3422"/>
<evidence type="ECO:0008006" key="3">
    <source>
        <dbReference type="Google" id="ProtNLM"/>
    </source>
</evidence>
<name>A0A4P8IHF6_9FIRM</name>
<gene>
    <name evidence="1" type="ORF">AR1Y2_3422</name>
</gene>
<keyword evidence="2" id="KW-1185">Reference proteome</keyword>
<dbReference type="Proteomes" id="UP000298653">
    <property type="component" value="Chromosome"/>
</dbReference>
<proteinExistence type="predicted"/>
<evidence type="ECO:0000313" key="2">
    <source>
        <dbReference type="Proteomes" id="UP000298653"/>
    </source>
</evidence>
<protein>
    <recommendedName>
        <fullName evidence="3">EamA domain-containing protein</fullName>
    </recommendedName>
</protein>
<organism evidence="1 2">
    <name type="scientific">Anaerostipes rhamnosivorans</name>
    <dbReference type="NCBI Taxonomy" id="1229621"/>
    <lineage>
        <taxon>Bacteria</taxon>
        <taxon>Bacillati</taxon>
        <taxon>Bacillota</taxon>
        <taxon>Clostridia</taxon>
        <taxon>Lachnospirales</taxon>
        <taxon>Lachnospiraceae</taxon>
        <taxon>Anaerostipes</taxon>
    </lineage>
</organism>
<reference evidence="1 2" key="1">
    <citation type="submission" date="2019-05" db="EMBL/GenBank/DDBJ databases">
        <title>Complete genome sequencing of Anaerostipes rhamnosivorans.</title>
        <authorList>
            <person name="Bui T.P.N."/>
            <person name="de Vos W.M."/>
        </authorList>
    </citation>
    <scope>NUCLEOTIDE SEQUENCE [LARGE SCALE GENOMIC DNA]</scope>
    <source>
        <strain evidence="1 2">1y2</strain>
    </source>
</reference>